<dbReference type="PANTHER" id="PTHR13155:SF1">
    <property type="entry name" value="A-KINASE ANCHOR PROTEIN 10, MITOCHONDRIAL"/>
    <property type="match status" value="1"/>
</dbReference>
<evidence type="ECO:0000256" key="1">
    <source>
        <dbReference type="SAM" id="MobiDB-lite"/>
    </source>
</evidence>
<dbReference type="AlphaFoldDB" id="A0A8H2VCX1"/>
<name>A0A8H2VCX1_9SACH</name>
<dbReference type="GeneID" id="64856074"/>
<feature type="domain" description="RGS" evidence="3">
    <location>
        <begin position="191"/>
        <end position="276"/>
    </location>
</feature>
<dbReference type="PANTHER" id="PTHR13155">
    <property type="entry name" value="A-KINASE ANCHOR PROTEINS"/>
    <property type="match status" value="1"/>
</dbReference>
<dbReference type="RefSeq" id="XP_041404971.1">
    <property type="nucleotide sequence ID" value="XM_041549037.1"/>
</dbReference>
<reference evidence="4 5" key="1">
    <citation type="submission" date="2020-05" db="EMBL/GenBank/DDBJ databases">
        <authorList>
            <person name="Casaregola S."/>
            <person name="Devillers H."/>
            <person name="Grondin C."/>
        </authorList>
    </citation>
    <scope>NUCLEOTIDE SEQUENCE [LARGE SCALE GENOMIC DNA]</scope>
    <source>
        <strain evidence="4 5">CLIB 1767</strain>
    </source>
</reference>
<feature type="transmembrane region" description="Helical" evidence="2">
    <location>
        <begin position="371"/>
        <end position="394"/>
    </location>
</feature>
<dbReference type="Gene3D" id="1.10.167.10">
    <property type="entry name" value="Regulator of G-protein Signalling 4, domain 2"/>
    <property type="match status" value="1"/>
</dbReference>
<evidence type="ECO:0000256" key="2">
    <source>
        <dbReference type="SAM" id="Phobius"/>
    </source>
</evidence>
<keyword evidence="5" id="KW-1185">Reference proteome</keyword>
<accession>A0A8H2VCX1</accession>
<evidence type="ECO:0000313" key="4">
    <source>
        <dbReference type="EMBL" id="CAB4252933.1"/>
    </source>
</evidence>
<keyword evidence="2" id="KW-0812">Transmembrane</keyword>
<dbReference type="InterPro" id="IPR016137">
    <property type="entry name" value="RGS"/>
</dbReference>
<gene>
    <name evidence="4" type="ORF">KABA2_02S07766</name>
</gene>
<protein>
    <submittedName>
        <fullName evidence="4">Similar to Saccharomyces cerevisiae YOR301W RAX1 Protein involved in bud site selection during bipolar budding</fullName>
    </submittedName>
</protein>
<dbReference type="Proteomes" id="UP000644660">
    <property type="component" value="Unassembled WGS sequence"/>
</dbReference>
<feature type="transmembrane region" description="Helical" evidence="2">
    <location>
        <begin position="464"/>
        <end position="486"/>
    </location>
</feature>
<evidence type="ECO:0000313" key="5">
    <source>
        <dbReference type="Proteomes" id="UP000644660"/>
    </source>
</evidence>
<sequence length="491" mass="57161">MDADFERVQNERLPTLYEVLIQKTVAPVDLWSFYTYLSQFPFAINYLDFWVDLMAHIRLCKDYVKLVRESAMIERRTNGTQNEKIEQPGNGEHIIDDNSNNSNSEDDDNRSVTTSVLLNALLEDGRIDLENQQDMNNFIQGDINNNNNNTSNAYSPKIADLIEGWKRHSDGDNEALNIDNPNLAILMDEVLKKHPDGLPLPHITVNELQSNVEHICNTYLLSPTESQRYLSNIPDDIRLHILREVMENKKFTPEIFDQLKMLTYQFLEVDCFPKFLSRVALHNIHDEVSDWRFHQNNDETQVTEQKRTIQRTNKNNNINSLSYQGSRSPFSNYTSLSRTIFGMIWLGIGFWIGYVLIFLKYSRAIRVTTVVPFTIGCYMIICGMYEVDIIYSWFGLTQRLMFKDNDFDNFNVKKGDDVTKEDLDLEQGRKHNFKNIPFIFALLGGRSRLLRVEHPFIKALLFKRGLWCCMLVFISTACFTIIFSCVPGYRL</sequence>
<dbReference type="InterPro" id="IPR052246">
    <property type="entry name" value="Cell_Polariz_PKAAnc"/>
</dbReference>
<dbReference type="InterPro" id="IPR036305">
    <property type="entry name" value="RGS_sf"/>
</dbReference>
<keyword evidence="2" id="KW-0472">Membrane</keyword>
<dbReference type="PROSITE" id="PS50132">
    <property type="entry name" value="RGS"/>
    <property type="match status" value="1"/>
</dbReference>
<dbReference type="EMBL" id="CAEFZW010000002">
    <property type="protein sequence ID" value="CAB4252933.1"/>
    <property type="molecule type" value="Genomic_DNA"/>
</dbReference>
<dbReference type="GO" id="GO:0008104">
    <property type="term" value="P:intracellular protein localization"/>
    <property type="evidence" value="ECO:0007669"/>
    <property type="project" value="TreeGrafter"/>
</dbReference>
<feature type="transmembrane region" description="Helical" evidence="2">
    <location>
        <begin position="340"/>
        <end position="359"/>
    </location>
</feature>
<dbReference type="OrthoDB" id="5584247at2759"/>
<dbReference type="SMART" id="SM00315">
    <property type="entry name" value="RGS"/>
    <property type="match status" value="1"/>
</dbReference>
<feature type="region of interest" description="Disordered" evidence="1">
    <location>
        <begin position="78"/>
        <end position="110"/>
    </location>
</feature>
<comment type="caution">
    <text evidence="4">The sequence shown here is derived from an EMBL/GenBank/DDBJ whole genome shotgun (WGS) entry which is preliminary data.</text>
</comment>
<dbReference type="GO" id="GO:0005886">
    <property type="term" value="C:plasma membrane"/>
    <property type="evidence" value="ECO:0007669"/>
    <property type="project" value="TreeGrafter"/>
</dbReference>
<proteinExistence type="predicted"/>
<keyword evidence="2" id="KW-1133">Transmembrane helix</keyword>
<dbReference type="SUPFAM" id="SSF48097">
    <property type="entry name" value="Regulator of G-protein signaling, RGS"/>
    <property type="match status" value="1"/>
</dbReference>
<organism evidence="4 5">
    <name type="scientific">Maudiozyma barnettii</name>
    <dbReference type="NCBI Taxonomy" id="61262"/>
    <lineage>
        <taxon>Eukaryota</taxon>
        <taxon>Fungi</taxon>
        <taxon>Dikarya</taxon>
        <taxon>Ascomycota</taxon>
        <taxon>Saccharomycotina</taxon>
        <taxon>Saccharomycetes</taxon>
        <taxon>Saccharomycetales</taxon>
        <taxon>Saccharomycetaceae</taxon>
        <taxon>Maudiozyma</taxon>
    </lineage>
</organism>
<dbReference type="InterPro" id="IPR044926">
    <property type="entry name" value="RGS_subdomain_2"/>
</dbReference>
<evidence type="ECO:0000259" key="3">
    <source>
        <dbReference type="PROSITE" id="PS50132"/>
    </source>
</evidence>